<dbReference type="Gene3D" id="1.10.3720.10">
    <property type="entry name" value="MetI-like"/>
    <property type="match status" value="1"/>
</dbReference>
<dbReference type="InterPro" id="IPR035906">
    <property type="entry name" value="MetI-like_sf"/>
</dbReference>
<keyword evidence="10" id="KW-1185">Reference proteome</keyword>
<dbReference type="CDD" id="cd06261">
    <property type="entry name" value="TM_PBP2"/>
    <property type="match status" value="1"/>
</dbReference>
<dbReference type="PROSITE" id="PS50928">
    <property type="entry name" value="ABC_TM1"/>
    <property type="match status" value="1"/>
</dbReference>
<comment type="subcellular location">
    <subcellularLocation>
        <location evidence="1 7">Cell membrane</location>
        <topology evidence="1 7">Multi-pass membrane protein</topology>
    </subcellularLocation>
</comment>
<evidence type="ECO:0000256" key="1">
    <source>
        <dbReference type="ARBA" id="ARBA00004651"/>
    </source>
</evidence>
<dbReference type="Proteomes" id="UP001241747">
    <property type="component" value="Unassembled WGS sequence"/>
</dbReference>
<keyword evidence="6 7" id="KW-0472">Membrane</keyword>
<keyword evidence="2 7" id="KW-0813">Transport</keyword>
<comment type="similarity">
    <text evidence="7">Belongs to the binding-protein-dependent transport system permease family.</text>
</comment>
<keyword evidence="4 7" id="KW-0812">Transmembrane</keyword>
<dbReference type="PANTHER" id="PTHR30183:SF3">
    <property type="entry name" value="MOLYBDENUM TRANSPORT SYSTEM PERMEASE PROTEIN MODB"/>
    <property type="match status" value="1"/>
</dbReference>
<dbReference type="InterPro" id="IPR000515">
    <property type="entry name" value="MetI-like"/>
</dbReference>
<proteinExistence type="inferred from homology"/>
<feature type="transmembrane region" description="Helical" evidence="7">
    <location>
        <begin position="179"/>
        <end position="201"/>
    </location>
</feature>
<name>A0ABU0LCR2_XANAG</name>
<evidence type="ECO:0000256" key="6">
    <source>
        <dbReference type="ARBA" id="ARBA00023136"/>
    </source>
</evidence>
<feature type="transmembrane region" description="Helical" evidence="7">
    <location>
        <begin position="238"/>
        <end position="257"/>
    </location>
</feature>
<feature type="transmembrane region" description="Helical" evidence="7">
    <location>
        <begin position="55"/>
        <end position="81"/>
    </location>
</feature>
<evidence type="ECO:0000256" key="7">
    <source>
        <dbReference type="RuleBase" id="RU363032"/>
    </source>
</evidence>
<protein>
    <submittedName>
        <fullName evidence="9">Molybdate/tungstate transport system permease protein</fullName>
    </submittedName>
</protein>
<feature type="transmembrane region" description="Helical" evidence="7">
    <location>
        <begin position="93"/>
        <end position="117"/>
    </location>
</feature>
<dbReference type="RefSeq" id="WP_237344700.1">
    <property type="nucleotide sequence ID" value="NZ_JABWGX010000005.1"/>
</dbReference>
<feature type="transmembrane region" description="Helical" evidence="7">
    <location>
        <begin position="207"/>
        <end position="226"/>
    </location>
</feature>
<keyword evidence="5 7" id="KW-1133">Transmembrane helix</keyword>
<dbReference type="EMBL" id="JAUSVY010000003">
    <property type="protein sequence ID" value="MDQ0504920.1"/>
    <property type="molecule type" value="Genomic_DNA"/>
</dbReference>
<organism evidence="9 10">
    <name type="scientific">Xanthobacter agilis</name>
    <dbReference type="NCBI Taxonomy" id="47492"/>
    <lineage>
        <taxon>Bacteria</taxon>
        <taxon>Pseudomonadati</taxon>
        <taxon>Pseudomonadota</taxon>
        <taxon>Alphaproteobacteria</taxon>
        <taxon>Hyphomicrobiales</taxon>
        <taxon>Xanthobacteraceae</taxon>
        <taxon>Xanthobacter</taxon>
    </lineage>
</organism>
<feature type="domain" description="ABC transmembrane type-1" evidence="8">
    <location>
        <begin position="55"/>
        <end position="258"/>
    </location>
</feature>
<sequence length="265" mass="28183">MFSSAGAGFSGSRLLGVVAVFAALVLAVMVAPFATLATATDWSNFHLADGDWEAISVSLGYGAVSMGIIIVLGTPLAWWLARSRFRGKWIADVLLLLPLLSPPLALGILLASFYGPYGPAGSLLQQAGVLLTNNPPAFILATCYGAGPYFVIAARSAFEGVPLDLEEVGLTLGRGPLSLIWRVTLPLAAPGLLMGLAVAWVRAVGEFGIVLVVAYFPQGMPVKLWVNLQDVGLQAVYPLLWAFFLLAMPLPLLMRVFTRRWDGPS</sequence>
<evidence type="ECO:0000256" key="3">
    <source>
        <dbReference type="ARBA" id="ARBA00022475"/>
    </source>
</evidence>
<evidence type="ECO:0000313" key="10">
    <source>
        <dbReference type="Proteomes" id="UP001241747"/>
    </source>
</evidence>
<evidence type="ECO:0000259" key="8">
    <source>
        <dbReference type="PROSITE" id="PS50928"/>
    </source>
</evidence>
<evidence type="ECO:0000256" key="5">
    <source>
        <dbReference type="ARBA" id="ARBA00022989"/>
    </source>
</evidence>
<evidence type="ECO:0000313" key="9">
    <source>
        <dbReference type="EMBL" id="MDQ0504920.1"/>
    </source>
</evidence>
<dbReference type="PANTHER" id="PTHR30183">
    <property type="entry name" value="MOLYBDENUM TRANSPORT SYSTEM PERMEASE PROTEIN MODB"/>
    <property type="match status" value="1"/>
</dbReference>
<evidence type="ECO:0000256" key="4">
    <source>
        <dbReference type="ARBA" id="ARBA00022692"/>
    </source>
</evidence>
<keyword evidence="3" id="KW-1003">Cell membrane</keyword>
<accession>A0ABU0LCR2</accession>
<dbReference type="SUPFAM" id="SSF161098">
    <property type="entry name" value="MetI-like"/>
    <property type="match status" value="1"/>
</dbReference>
<dbReference type="Pfam" id="PF00528">
    <property type="entry name" value="BPD_transp_1"/>
    <property type="match status" value="1"/>
</dbReference>
<comment type="caution">
    <text evidence="9">The sequence shown here is derived from an EMBL/GenBank/DDBJ whole genome shotgun (WGS) entry which is preliminary data.</text>
</comment>
<reference evidence="9 10" key="1">
    <citation type="submission" date="2023-07" db="EMBL/GenBank/DDBJ databases">
        <title>Genomic Encyclopedia of Type Strains, Phase IV (KMG-IV): sequencing the most valuable type-strain genomes for metagenomic binning, comparative biology and taxonomic classification.</title>
        <authorList>
            <person name="Goeker M."/>
        </authorList>
    </citation>
    <scope>NUCLEOTIDE SEQUENCE [LARGE SCALE GENOMIC DNA]</scope>
    <source>
        <strain evidence="9 10">DSM 3770</strain>
    </source>
</reference>
<gene>
    <name evidence="9" type="ORF">QOZ94_001702</name>
</gene>
<evidence type="ECO:0000256" key="2">
    <source>
        <dbReference type="ARBA" id="ARBA00022448"/>
    </source>
</evidence>